<feature type="transmembrane region" description="Helical" evidence="1">
    <location>
        <begin position="36"/>
        <end position="53"/>
    </location>
</feature>
<evidence type="ECO:0000313" key="2">
    <source>
        <dbReference type="EMBL" id="MFO3667192.1"/>
    </source>
</evidence>
<evidence type="ECO:0000256" key="1">
    <source>
        <dbReference type="SAM" id="Phobius"/>
    </source>
</evidence>
<dbReference type="RefSeq" id="WP_265212705.1">
    <property type="nucleotide sequence ID" value="NZ_JBGMEF010000018.1"/>
</dbReference>
<feature type="transmembrane region" description="Helical" evidence="1">
    <location>
        <begin position="274"/>
        <end position="290"/>
    </location>
</feature>
<keyword evidence="1" id="KW-0812">Transmembrane</keyword>
<feature type="transmembrane region" description="Helical" evidence="1">
    <location>
        <begin position="320"/>
        <end position="338"/>
    </location>
</feature>
<comment type="caution">
    <text evidence="2">The sequence shown here is derived from an EMBL/GenBank/DDBJ whole genome shotgun (WGS) entry which is preliminary data.</text>
</comment>
<feature type="transmembrane region" description="Helical" evidence="1">
    <location>
        <begin position="6"/>
        <end position="24"/>
    </location>
</feature>
<keyword evidence="1" id="KW-0472">Membrane</keyword>
<protein>
    <submittedName>
        <fullName evidence="2">EpsG family protein</fullName>
    </submittedName>
</protein>
<feature type="transmembrane region" description="Helical" evidence="1">
    <location>
        <begin position="206"/>
        <end position="224"/>
    </location>
</feature>
<keyword evidence="1" id="KW-1133">Transmembrane helix</keyword>
<dbReference type="InterPro" id="IPR049458">
    <property type="entry name" value="EpsG-like"/>
</dbReference>
<reference evidence="2 3" key="1">
    <citation type="journal article" date="2025" name="Anaerobe">
        <title>Description of Anaerococcus kampingiae sp. nov., Anaerococcus groningensis sp. nov., Anaerococcus martiniensis sp. nov., and Anaerococcus cruorum sp. nov., isolated from human clinical specimens.</title>
        <authorList>
            <person name="Boiten K.E."/>
            <person name="Meijer J."/>
            <person name="van Wezel E.M."/>
            <person name="Veloo A.C.M."/>
        </authorList>
    </citation>
    <scope>NUCLEOTIDE SEQUENCE [LARGE SCALE GENOMIC DNA]</scope>
    <source>
        <strain evidence="2 3">ENR0874</strain>
    </source>
</reference>
<organism evidence="2 3">
    <name type="scientific">Anaerococcus kampingae</name>
    <dbReference type="NCBI Taxonomy" id="3115614"/>
    <lineage>
        <taxon>Bacteria</taxon>
        <taxon>Bacillati</taxon>
        <taxon>Bacillota</taxon>
        <taxon>Tissierellia</taxon>
        <taxon>Tissierellales</taxon>
        <taxon>Peptoniphilaceae</taxon>
        <taxon>Anaerococcus</taxon>
    </lineage>
</organism>
<dbReference type="Pfam" id="PF14897">
    <property type="entry name" value="EpsG"/>
    <property type="match status" value="1"/>
</dbReference>
<proteinExistence type="predicted"/>
<keyword evidence="3" id="KW-1185">Reference proteome</keyword>
<dbReference type="EMBL" id="JBGMEF010000018">
    <property type="protein sequence ID" value="MFO3667192.1"/>
    <property type="molecule type" value="Genomic_DNA"/>
</dbReference>
<feature type="transmembrane region" description="Helical" evidence="1">
    <location>
        <begin position="144"/>
        <end position="165"/>
    </location>
</feature>
<sequence length="351" mass="41302">MKIYFILLLVLLFNIFLETTFKNIRIFDYRIKLRDISFIVCFLLILSIGIFRHEELGVDVINYRSYFSNLYPNFSMKFFITNHIYDPGYVLLNKIIALFTGNFRIFEVIVFCITFGIFSIIIYKDSKYPALSFLIYSGLEFIGFNMCILRQSIACVLCFLAFRFLEKNKLIKYFILVLLAISFHKTAIFFYLTYVLSYNRKKSTSFKLNIIYILLSYLGFSMLLPKIYNLYSNNYSNVAVSGEGIKLLFFYAFIVIFIGVLLKKNKVNSEIMRYESSFGAIYIQMGAISFSLFTRVTNYFSILFTLSIPNIVYESKYRRLYIIIFTFIFSALYIYGLFNNGLGVVPYKSFM</sequence>
<gene>
    <name evidence="2" type="ORF">ACCQ42_05345</name>
</gene>
<evidence type="ECO:0000313" key="3">
    <source>
        <dbReference type="Proteomes" id="UP001637994"/>
    </source>
</evidence>
<name>A0ABW9MCZ5_9FIRM</name>
<dbReference type="Proteomes" id="UP001637994">
    <property type="component" value="Unassembled WGS sequence"/>
</dbReference>
<feature type="transmembrane region" description="Helical" evidence="1">
    <location>
        <begin position="103"/>
        <end position="123"/>
    </location>
</feature>
<feature type="transmembrane region" description="Helical" evidence="1">
    <location>
        <begin position="171"/>
        <end position="194"/>
    </location>
</feature>
<accession>A0ABW9MCZ5</accession>
<feature type="transmembrane region" description="Helical" evidence="1">
    <location>
        <begin position="244"/>
        <end position="262"/>
    </location>
</feature>